<proteinExistence type="predicted"/>
<comment type="caution">
    <text evidence="5">The sequence shown here is derived from an EMBL/GenBank/DDBJ whole genome shotgun (WGS) entry which is preliminary data.</text>
</comment>
<dbReference type="InterPro" id="IPR024079">
    <property type="entry name" value="MetalloPept_cat_dom_sf"/>
</dbReference>
<sequence>MKNHYPKMFFSFLLIFLAFALNAQVKDNIWSINSAKNINKENVIFYKSTPKHSTLIDIDIDMLNEQLVNAPQRHLSNKNQGIVLQFPNHLGKPETYLVQEASVMEYELQIQFPEIRSFVGKGIDNPAAILRFSVSPQKGFSGMVLSDGKTVFIEPYTDDLKTYISFINSNEDGPREAFLCETEYEPANYSISDEEYTALRNANDGTLRTYRLALACTAEYAQFHGGTLGGVMAAMNTTMARVNGVFERDLGLTMVLVGNNQNVIFLEDTATNPDPYTNNNGNAMLGQNQTTCDANIGFTNYDIGHVFSTGGGGVAQLRSPCTSNKARGVTGSPVPQGDAFDIDYVAHEMGHQYGGNHTQNNNCQRSGVSIEPGSASTIMGYAGICAPNVQNNSDDYFNGENIKEMWANISTGNSSSCFTGSPTNNTAPSANAGANYSIPKSTAFVLRGSAMDADTASGLTYCWEQTDATPATMPPQSTNTNGPVFRSLDPSISPDRYMPPLSTVMSGSLATTWEVVPSVARTMNFSLTVRDNELNGGATGSDGMIINVEDVTPFTVNTPPNWAANSTQQVTWVVGQTSAAPIDCQTVNILFTTNNGASFTTLASGVPNTGTATITVPGAGNTNNAKVLVEAADNIFYAVSNAFSISSTQDFNISSVTGDQTVCSSDTASFDFSYITSNGFSETTTFTVSGVPAGAGSSISPTSLNSDGTVTLNLTGLNAVANNTYTLTLTGSSTSITKQATVDLIITDDVCPSEGDLSFQTRTTGVIFNTINNLDSGPKTVPYSDFTAISTTVEAGMNYDLSVRANSDGPYEIITKVWIDWNQNCSFDDAGEEYDLGTSADIADELTDGSPLTITVPNDAVQGSTIMRVSTKYTDPGSNDFPTSCETGFDGEVEDYTLNVINNLSVDDNVLENLSVYPNPNNGEFSISFTPKSGEDITIQVYDIRGRSIYKNSYNTSTLFEEVVRLNNAQSGVYLLNILDGSHKVTKKIIVD</sequence>
<dbReference type="SUPFAM" id="SSF55486">
    <property type="entry name" value="Metalloproteases ('zincins'), catalytic domain"/>
    <property type="match status" value="1"/>
</dbReference>
<keyword evidence="1 2" id="KW-0732">Signal</keyword>
<evidence type="ECO:0000313" key="6">
    <source>
        <dbReference type="Proteomes" id="UP001589832"/>
    </source>
</evidence>
<accession>A0ABV6Q5D0</accession>
<dbReference type="Pfam" id="PF18962">
    <property type="entry name" value="Por_Secre_tail"/>
    <property type="match status" value="1"/>
</dbReference>
<reference evidence="5 6" key="1">
    <citation type="submission" date="2024-09" db="EMBL/GenBank/DDBJ databases">
        <authorList>
            <person name="Sun Q."/>
            <person name="Mori K."/>
        </authorList>
    </citation>
    <scope>NUCLEOTIDE SEQUENCE [LARGE SCALE GENOMIC DNA]</scope>
    <source>
        <strain evidence="5 6">NCAIM B.02481</strain>
    </source>
</reference>
<name>A0ABV6Q5D0_9FLAO</name>
<dbReference type="NCBIfam" id="TIGR04183">
    <property type="entry name" value="Por_Secre_tail"/>
    <property type="match status" value="1"/>
</dbReference>
<dbReference type="InterPro" id="IPR045474">
    <property type="entry name" value="GEVED"/>
</dbReference>
<evidence type="ECO:0000259" key="3">
    <source>
        <dbReference type="Pfam" id="PF18962"/>
    </source>
</evidence>
<protein>
    <submittedName>
        <fullName evidence="5">Reprolysin-like metallopeptidase</fullName>
    </submittedName>
</protein>
<dbReference type="InterPro" id="IPR026444">
    <property type="entry name" value="Secre_tail"/>
</dbReference>
<gene>
    <name evidence="5" type="ORF">ACFFGA_02895</name>
</gene>
<feature type="chain" id="PRO_5045061533" evidence="2">
    <location>
        <begin position="24"/>
        <end position="992"/>
    </location>
</feature>
<dbReference type="RefSeq" id="WP_386059389.1">
    <property type="nucleotide sequence ID" value="NZ_JBHLTQ010000001.1"/>
</dbReference>
<feature type="domain" description="GEVED" evidence="4">
    <location>
        <begin position="816"/>
        <end position="899"/>
    </location>
</feature>
<feature type="signal peptide" evidence="2">
    <location>
        <begin position="1"/>
        <end position="23"/>
    </location>
</feature>
<evidence type="ECO:0000256" key="1">
    <source>
        <dbReference type="ARBA" id="ARBA00022729"/>
    </source>
</evidence>
<dbReference type="InterPro" id="IPR013783">
    <property type="entry name" value="Ig-like_fold"/>
</dbReference>
<dbReference type="EMBL" id="JBHLTQ010000001">
    <property type="protein sequence ID" value="MFC0603485.1"/>
    <property type="molecule type" value="Genomic_DNA"/>
</dbReference>
<feature type="domain" description="Secretion system C-terminal sorting" evidence="3">
    <location>
        <begin position="916"/>
        <end position="991"/>
    </location>
</feature>
<dbReference type="Pfam" id="PF13583">
    <property type="entry name" value="Reprolysin_4"/>
    <property type="match status" value="1"/>
</dbReference>
<dbReference type="Proteomes" id="UP001589832">
    <property type="component" value="Unassembled WGS sequence"/>
</dbReference>
<evidence type="ECO:0000256" key="2">
    <source>
        <dbReference type="SAM" id="SignalP"/>
    </source>
</evidence>
<keyword evidence="6" id="KW-1185">Reference proteome</keyword>
<organism evidence="5 6">
    <name type="scientific">Winogradskyella pulchriflava</name>
    <dbReference type="NCBI Taxonomy" id="1110688"/>
    <lineage>
        <taxon>Bacteria</taxon>
        <taxon>Pseudomonadati</taxon>
        <taxon>Bacteroidota</taxon>
        <taxon>Flavobacteriia</taxon>
        <taxon>Flavobacteriales</taxon>
        <taxon>Flavobacteriaceae</taxon>
        <taxon>Winogradskyella</taxon>
    </lineage>
</organism>
<dbReference type="Pfam" id="PF20009">
    <property type="entry name" value="GEVED"/>
    <property type="match status" value="1"/>
</dbReference>
<evidence type="ECO:0000313" key="5">
    <source>
        <dbReference type="EMBL" id="MFC0603485.1"/>
    </source>
</evidence>
<evidence type="ECO:0000259" key="4">
    <source>
        <dbReference type="Pfam" id="PF20009"/>
    </source>
</evidence>
<dbReference type="Gene3D" id="3.40.390.10">
    <property type="entry name" value="Collagenase (Catalytic Domain)"/>
    <property type="match status" value="1"/>
</dbReference>
<dbReference type="Gene3D" id="2.60.40.10">
    <property type="entry name" value="Immunoglobulins"/>
    <property type="match status" value="1"/>
</dbReference>